<dbReference type="NCBIfam" id="TIGR01509">
    <property type="entry name" value="HAD-SF-IA-v3"/>
    <property type="match status" value="1"/>
</dbReference>
<dbReference type="PANTHER" id="PTHR43434">
    <property type="entry name" value="PHOSPHOGLYCOLATE PHOSPHATASE"/>
    <property type="match status" value="1"/>
</dbReference>
<dbReference type="Gene3D" id="1.10.150.240">
    <property type="entry name" value="Putative phosphatase, domain 2"/>
    <property type="match status" value="1"/>
</dbReference>
<dbReference type="Gene3D" id="3.40.50.1000">
    <property type="entry name" value="HAD superfamily/HAD-like"/>
    <property type="match status" value="1"/>
</dbReference>
<evidence type="ECO:0000256" key="4">
    <source>
        <dbReference type="ARBA" id="ARBA00023277"/>
    </source>
</evidence>
<dbReference type="InterPro" id="IPR006439">
    <property type="entry name" value="HAD-SF_hydro_IA"/>
</dbReference>
<dbReference type="Pfam" id="PF13419">
    <property type="entry name" value="HAD_2"/>
    <property type="match status" value="1"/>
</dbReference>
<dbReference type="Proteomes" id="UP000886188">
    <property type="component" value="Unassembled WGS sequence"/>
</dbReference>
<proteinExistence type="predicted"/>
<dbReference type="PANTHER" id="PTHR43434:SF23">
    <property type="entry name" value="PHOSPHOGLYCOLATE PHOSPHATASE"/>
    <property type="match status" value="1"/>
</dbReference>
<gene>
    <name evidence="5" type="ORF">ENH88_22640</name>
</gene>
<evidence type="ECO:0000256" key="3">
    <source>
        <dbReference type="ARBA" id="ARBA00022842"/>
    </source>
</evidence>
<dbReference type="SFLD" id="SFLDS00003">
    <property type="entry name" value="Haloacid_Dehalogenase"/>
    <property type="match status" value="1"/>
</dbReference>
<name>A0A7V1D3E9_9GAMM</name>
<sequence>MAGFNTATPIIDYDAFIFDLDGTLLDTADDLGAALNNVLAAHNQPTVSADVYRPAASNGAIALLEAGFGQHWHTHPKQATLRQQLLTAYADNIAIHSQCFTGIAQLLIALEQQQIKWGIMTNKPEFLTTPLVAAISELSDAQAIVCGDTLNVAKPSPLPLLHTAQLLDVDPSRCLYIGDAQRDIIAAKAANMHSATALWGYIPSEEEALSWQADFNWQSPIDAFNHI</sequence>
<dbReference type="GO" id="GO:0008967">
    <property type="term" value="F:phosphoglycolate phosphatase activity"/>
    <property type="evidence" value="ECO:0007669"/>
    <property type="project" value="TreeGrafter"/>
</dbReference>
<evidence type="ECO:0000256" key="2">
    <source>
        <dbReference type="ARBA" id="ARBA00022801"/>
    </source>
</evidence>
<keyword evidence="3" id="KW-0460">Magnesium</keyword>
<evidence type="ECO:0000313" key="5">
    <source>
        <dbReference type="EMBL" id="HEA19197.1"/>
    </source>
</evidence>
<dbReference type="AlphaFoldDB" id="A0A7V1D3E9"/>
<dbReference type="GO" id="GO:0006281">
    <property type="term" value="P:DNA repair"/>
    <property type="evidence" value="ECO:0007669"/>
    <property type="project" value="TreeGrafter"/>
</dbReference>
<keyword evidence="1" id="KW-0479">Metal-binding</keyword>
<dbReference type="GO" id="GO:0046872">
    <property type="term" value="F:metal ion binding"/>
    <property type="evidence" value="ECO:0007669"/>
    <property type="project" value="UniProtKB-KW"/>
</dbReference>
<dbReference type="NCBIfam" id="TIGR01549">
    <property type="entry name" value="HAD-SF-IA-v1"/>
    <property type="match status" value="1"/>
</dbReference>
<dbReference type="InterPro" id="IPR041492">
    <property type="entry name" value="HAD_2"/>
</dbReference>
<comment type="caution">
    <text evidence="5">The sequence shown here is derived from an EMBL/GenBank/DDBJ whole genome shotgun (WGS) entry which is preliminary data.</text>
</comment>
<evidence type="ECO:0000256" key="1">
    <source>
        <dbReference type="ARBA" id="ARBA00022723"/>
    </source>
</evidence>
<dbReference type="InterPro" id="IPR050155">
    <property type="entry name" value="HAD-like_hydrolase_sf"/>
</dbReference>
<dbReference type="SFLD" id="SFLDG01129">
    <property type="entry name" value="C1.5:_HAD__Beta-PGM__Phosphata"/>
    <property type="match status" value="1"/>
</dbReference>
<keyword evidence="2 5" id="KW-0378">Hydrolase</keyword>
<dbReference type="SUPFAM" id="SSF56784">
    <property type="entry name" value="HAD-like"/>
    <property type="match status" value="1"/>
</dbReference>
<dbReference type="InterPro" id="IPR036412">
    <property type="entry name" value="HAD-like_sf"/>
</dbReference>
<dbReference type="InterPro" id="IPR023214">
    <property type="entry name" value="HAD_sf"/>
</dbReference>
<dbReference type="GO" id="GO:0005829">
    <property type="term" value="C:cytosol"/>
    <property type="evidence" value="ECO:0007669"/>
    <property type="project" value="TreeGrafter"/>
</dbReference>
<dbReference type="EMBL" id="DRGM01000213">
    <property type="protein sequence ID" value="HEA19197.1"/>
    <property type="molecule type" value="Genomic_DNA"/>
</dbReference>
<keyword evidence="4" id="KW-0119">Carbohydrate metabolism</keyword>
<dbReference type="InterPro" id="IPR023198">
    <property type="entry name" value="PGP-like_dom2"/>
</dbReference>
<organism evidence="5">
    <name type="scientific">Pseudoalteromonas prydzensis</name>
    <dbReference type="NCBI Taxonomy" id="182141"/>
    <lineage>
        <taxon>Bacteria</taxon>
        <taxon>Pseudomonadati</taxon>
        <taxon>Pseudomonadota</taxon>
        <taxon>Gammaproteobacteria</taxon>
        <taxon>Alteromonadales</taxon>
        <taxon>Pseudoalteromonadaceae</taxon>
        <taxon>Pseudoalteromonas</taxon>
    </lineage>
</organism>
<accession>A0A7V1D3E9</accession>
<reference evidence="5" key="1">
    <citation type="journal article" date="2020" name="mSystems">
        <title>Genome- and Community-Level Interaction Insights into Carbon Utilization and Element Cycling Functions of Hydrothermarchaeota in Hydrothermal Sediment.</title>
        <authorList>
            <person name="Zhou Z."/>
            <person name="Liu Y."/>
            <person name="Xu W."/>
            <person name="Pan J."/>
            <person name="Luo Z.H."/>
            <person name="Li M."/>
        </authorList>
    </citation>
    <scope>NUCLEOTIDE SEQUENCE [LARGE SCALE GENOMIC DNA]</scope>
    <source>
        <strain evidence="5">HyVt-346</strain>
    </source>
</reference>
<protein>
    <submittedName>
        <fullName evidence="5">HAD family hydrolase</fullName>
    </submittedName>
</protein>
<dbReference type="RefSeq" id="WP_304185809.1">
    <property type="nucleotide sequence ID" value="NZ_DRGM01000213.1"/>
</dbReference>